<dbReference type="EMBL" id="ML978440">
    <property type="protein sequence ID" value="KAF2022793.1"/>
    <property type="molecule type" value="Genomic_DNA"/>
</dbReference>
<dbReference type="InterPro" id="IPR030381">
    <property type="entry name" value="G_DYNAMIN_dom"/>
</dbReference>
<evidence type="ECO:0000259" key="1">
    <source>
        <dbReference type="PROSITE" id="PS51718"/>
    </source>
</evidence>
<dbReference type="SUPFAM" id="SSF52540">
    <property type="entry name" value="P-loop containing nucleoside triphosphate hydrolases"/>
    <property type="match status" value="1"/>
</dbReference>
<dbReference type="Proteomes" id="UP000799777">
    <property type="component" value="Unassembled WGS sequence"/>
</dbReference>
<dbReference type="InterPro" id="IPR045063">
    <property type="entry name" value="Dynamin_N"/>
</dbReference>
<dbReference type="PROSITE" id="PS51718">
    <property type="entry name" value="G_DYNAMIN_2"/>
    <property type="match status" value="1"/>
</dbReference>
<dbReference type="PANTHER" id="PTHR11566:SF215">
    <property type="entry name" value="DYNAMIN GTPASE"/>
    <property type="match status" value="1"/>
</dbReference>
<dbReference type="GO" id="GO:0005874">
    <property type="term" value="C:microtubule"/>
    <property type="evidence" value="ECO:0007669"/>
    <property type="project" value="TreeGrafter"/>
</dbReference>
<dbReference type="Pfam" id="PF00350">
    <property type="entry name" value="Dynamin_N"/>
    <property type="match status" value="1"/>
</dbReference>
<feature type="domain" description="Dynamin-type G" evidence="1">
    <location>
        <begin position="20"/>
        <end position="160"/>
    </location>
</feature>
<feature type="non-terminal residue" evidence="2">
    <location>
        <position position="160"/>
    </location>
</feature>
<dbReference type="GO" id="GO:0016020">
    <property type="term" value="C:membrane"/>
    <property type="evidence" value="ECO:0007669"/>
    <property type="project" value="TreeGrafter"/>
</dbReference>
<dbReference type="GO" id="GO:0000266">
    <property type="term" value="P:mitochondrial fission"/>
    <property type="evidence" value="ECO:0007669"/>
    <property type="project" value="TreeGrafter"/>
</dbReference>
<dbReference type="GO" id="GO:0005739">
    <property type="term" value="C:mitochondrion"/>
    <property type="evidence" value="ECO:0007669"/>
    <property type="project" value="TreeGrafter"/>
</dbReference>
<keyword evidence="3" id="KW-1185">Reference proteome</keyword>
<name>A0A9P4GU66_9PLEO</name>
<sequence length="160" mass="17822">LANQALLDKIDQLRELNVQSIELPQLVVLGDQSSGKSSVLESLMGFFFPQALGLCTRYATQISCRREGEEYVAVSIIPQQGADAATKDRLRAFKRNISKLTNDILIQIIQDANKTMRIRMTADDNDPGLCTFSSHTLKIEICGPQQEHFTVVDLPGIFRV</sequence>
<dbReference type="Gene3D" id="3.40.50.300">
    <property type="entry name" value="P-loop containing nucleotide triphosphate hydrolases"/>
    <property type="match status" value="1"/>
</dbReference>
<dbReference type="PANTHER" id="PTHR11566">
    <property type="entry name" value="DYNAMIN"/>
    <property type="match status" value="1"/>
</dbReference>
<dbReference type="InterPro" id="IPR022812">
    <property type="entry name" value="Dynamin"/>
</dbReference>
<gene>
    <name evidence="2" type="ORF">EK21DRAFT_11716</name>
</gene>
<organism evidence="2 3">
    <name type="scientific">Setomelanomma holmii</name>
    <dbReference type="NCBI Taxonomy" id="210430"/>
    <lineage>
        <taxon>Eukaryota</taxon>
        <taxon>Fungi</taxon>
        <taxon>Dikarya</taxon>
        <taxon>Ascomycota</taxon>
        <taxon>Pezizomycotina</taxon>
        <taxon>Dothideomycetes</taxon>
        <taxon>Pleosporomycetidae</taxon>
        <taxon>Pleosporales</taxon>
        <taxon>Pleosporineae</taxon>
        <taxon>Phaeosphaeriaceae</taxon>
        <taxon>Setomelanomma</taxon>
    </lineage>
</organism>
<dbReference type="GO" id="GO:0003924">
    <property type="term" value="F:GTPase activity"/>
    <property type="evidence" value="ECO:0007669"/>
    <property type="project" value="TreeGrafter"/>
</dbReference>
<dbReference type="PRINTS" id="PR00195">
    <property type="entry name" value="DYNAMIN"/>
</dbReference>
<dbReference type="GO" id="GO:0006897">
    <property type="term" value="P:endocytosis"/>
    <property type="evidence" value="ECO:0007669"/>
    <property type="project" value="TreeGrafter"/>
</dbReference>
<feature type="non-terminal residue" evidence="2">
    <location>
        <position position="1"/>
    </location>
</feature>
<protein>
    <recommendedName>
        <fullName evidence="1">Dynamin-type G domain-containing protein</fullName>
    </recommendedName>
</protein>
<dbReference type="GO" id="GO:0048312">
    <property type="term" value="P:intracellular distribution of mitochondria"/>
    <property type="evidence" value="ECO:0007669"/>
    <property type="project" value="TreeGrafter"/>
</dbReference>
<comment type="caution">
    <text evidence="2">The sequence shown here is derived from an EMBL/GenBank/DDBJ whole genome shotgun (WGS) entry which is preliminary data.</text>
</comment>
<proteinExistence type="predicted"/>
<dbReference type="InterPro" id="IPR027417">
    <property type="entry name" value="P-loop_NTPase"/>
</dbReference>
<evidence type="ECO:0000313" key="3">
    <source>
        <dbReference type="Proteomes" id="UP000799777"/>
    </source>
</evidence>
<evidence type="ECO:0000313" key="2">
    <source>
        <dbReference type="EMBL" id="KAF2022793.1"/>
    </source>
</evidence>
<dbReference type="AlphaFoldDB" id="A0A9P4GU66"/>
<accession>A0A9P4GU66</accession>
<dbReference type="GO" id="GO:0005525">
    <property type="term" value="F:GTP binding"/>
    <property type="evidence" value="ECO:0007669"/>
    <property type="project" value="InterPro"/>
</dbReference>
<dbReference type="GO" id="GO:0008017">
    <property type="term" value="F:microtubule binding"/>
    <property type="evidence" value="ECO:0007669"/>
    <property type="project" value="TreeGrafter"/>
</dbReference>
<dbReference type="GO" id="GO:0016559">
    <property type="term" value="P:peroxisome fission"/>
    <property type="evidence" value="ECO:0007669"/>
    <property type="project" value="TreeGrafter"/>
</dbReference>
<dbReference type="OrthoDB" id="415706at2759"/>
<reference evidence="2" key="1">
    <citation type="journal article" date="2020" name="Stud. Mycol.">
        <title>101 Dothideomycetes genomes: a test case for predicting lifestyles and emergence of pathogens.</title>
        <authorList>
            <person name="Haridas S."/>
            <person name="Albert R."/>
            <person name="Binder M."/>
            <person name="Bloem J."/>
            <person name="Labutti K."/>
            <person name="Salamov A."/>
            <person name="Andreopoulos B."/>
            <person name="Baker S."/>
            <person name="Barry K."/>
            <person name="Bills G."/>
            <person name="Bluhm B."/>
            <person name="Cannon C."/>
            <person name="Castanera R."/>
            <person name="Culley D."/>
            <person name="Daum C."/>
            <person name="Ezra D."/>
            <person name="Gonzalez J."/>
            <person name="Henrissat B."/>
            <person name="Kuo A."/>
            <person name="Liang C."/>
            <person name="Lipzen A."/>
            <person name="Lutzoni F."/>
            <person name="Magnuson J."/>
            <person name="Mondo S."/>
            <person name="Nolan M."/>
            <person name="Ohm R."/>
            <person name="Pangilinan J."/>
            <person name="Park H.-J."/>
            <person name="Ramirez L."/>
            <person name="Alfaro M."/>
            <person name="Sun H."/>
            <person name="Tritt A."/>
            <person name="Yoshinaga Y."/>
            <person name="Zwiers L.-H."/>
            <person name="Turgeon B."/>
            <person name="Goodwin S."/>
            <person name="Spatafora J."/>
            <person name="Crous P."/>
            <person name="Grigoriev I."/>
        </authorList>
    </citation>
    <scope>NUCLEOTIDE SEQUENCE</scope>
    <source>
        <strain evidence="2">CBS 110217</strain>
    </source>
</reference>